<gene>
    <name evidence="1" type="ORF">UFOVP116_143</name>
</gene>
<organism evidence="1">
    <name type="scientific">uncultured Caudovirales phage</name>
    <dbReference type="NCBI Taxonomy" id="2100421"/>
    <lineage>
        <taxon>Viruses</taxon>
        <taxon>Duplodnaviria</taxon>
        <taxon>Heunggongvirae</taxon>
        <taxon>Uroviricota</taxon>
        <taxon>Caudoviricetes</taxon>
        <taxon>Peduoviridae</taxon>
        <taxon>Maltschvirus</taxon>
        <taxon>Maltschvirus maltsch</taxon>
    </lineage>
</organism>
<sequence>MFKVTGVSRFKGQVKVRFANDMTRIKMLIKAGNDDIELIELPEATDKAGCVRALQQSALYKVPSFAAAIDEAAEKYLAAPRVKRAKAAPSVVKSKEPSLDAIRSRMAKVAQPTVVDATTTEQPIPSTVA</sequence>
<dbReference type="EMBL" id="LR796237">
    <property type="protein sequence ID" value="CAB4129847.1"/>
    <property type="molecule type" value="Genomic_DNA"/>
</dbReference>
<reference evidence="1" key="1">
    <citation type="submission" date="2020-04" db="EMBL/GenBank/DDBJ databases">
        <authorList>
            <person name="Chiriac C."/>
            <person name="Salcher M."/>
            <person name="Ghai R."/>
            <person name="Kavagutti S V."/>
        </authorList>
    </citation>
    <scope>NUCLEOTIDE SEQUENCE</scope>
</reference>
<protein>
    <submittedName>
        <fullName evidence="1">Uncharacterized protein</fullName>
    </submittedName>
</protein>
<name>A0A6J5L9W7_9CAUD</name>
<proteinExistence type="predicted"/>
<evidence type="ECO:0000313" key="1">
    <source>
        <dbReference type="EMBL" id="CAB4129847.1"/>
    </source>
</evidence>
<accession>A0A6J5L9W7</accession>